<dbReference type="Proteomes" id="UP001144280">
    <property type="component" value="Unassembled WGS sequence"/>
</dbReference>
<keyword evidence="1" id="KW-0472">Membrane</keyword>
<evidence type="ECO:0000256" key="1">
    <source>
        <dbReference type="SAM" id="Phobius"/>
    </source>
</evidence>
<dbReference type="EMBL" id="BSDI01000057">
    <property type="protein sequence ID" value="GLI02285.1"/>
    <property type="molecule type" value="Genomic_DNA"/>
</dbReference>
<feature type="transmembrane region" description="Helical" evidence="1">
    <location>
        <begin position="35"/>
        <end position="62"/>
    </location>
</feature>
<accession>A0ABQ5R8I4</accession>
<keyword evidence="1" id="KW-0812">Transmembrane</keyword>
<keyword evidence="3" id="KW-1185">Reference proteome</keyword>
<organism evidence="2 3">
    <name type="scientific">Phytohabitans aurantiacus</name>
    <dbReference type="NCBI Taxonomy" id="3016789"/>
    <lineage>
        <taxon>Bacteria</taxon>
        <taxon>Bacillati</taxon>
        <taxon>Actinomycetota</taxon>
        <taxon>Actinomycetes</taxon>
        <taxon>Micromonosporales</taxon>
        <taxon>Micromonosporaceae</taxon>
    </lineage>
</organism>
<evidence type="ECO:0000313" key="2">
    <source>
        <dbReference type="EMBL" id="GLI02285.1"/>
    </source>
</evidence>
<gene>
    <name evidence="2" type="ORF">Pa4123_75630</name>
</gene>
<reference evidence="2" key="1">
    <citation type="submission" date="2022-12" db="EMBL/GenBank/DDBJ databases">
        <title>New Phytohabitans aurantiacus sp. RD004123 nov., an actinomycete isolated from soil.</title>
        <authorList>
            <person name="Triningsih D.W."/>
            <person name="Harunari E."/>
            <person name="Igarashi Y."/>
        </authorList>
    </citation>
    <scope>NUCLEOTIDE SEQUENCE</scope>
    <source>
        <strain evidence="2">RD004123</strain>
    </source>
</reference>
<sequence>MTRRLWLGRGAAVGVGVGALSFVWLRAAYPEPDHWLASLIVGGLPPVLALVAAVLLSIAYFWRRPGPAAFVTGDDGRTFLAPPAGRAVWWPAALLMMLSVNLSTYLSFTLEPAGDPEPEGLLTTLDPVFLTILGLAGVAATGLQLTAIWAGWPRVELTPEGVRVQAPLGVIAVPWQALRPGFPWQPSLRADTLALTIDQPHLVRRRGLVGTKRAVPTLWLDIHPWVLADAIRYYVAHPEHRAAIGTATEHDRLRQTLHAGLPPPPAAIAGRPTPR</sequence>
<dbReference type="RefSeq" id="WP_281903775.1">
    <property type="nucleotide sequence ID" value="NZ_BSDI01000057.1"/>
</dbReference>
<keyword evidence="1" id="KW-1133">Transmembrane helix</keyword>
<feature type="transmembrane region" description="Helical" evidence="1">
    <location>
        <begin position="128"/>
        <end position="150"/>
    </location>
</feature>
<proteinExistence type="predicted"/>
<evidence type="ECO:0000313" key="3">
    <source>
        <dbReference type="Proteomes" id="UP001144280"/>
    </source>
</evidence>
<comment type="caution">
    <text evidence="2">The sequence shown here is derived from an EMBL/GenBank/DDBJ whole genome shotgun (WGS) entry which is preliminary data.</text>
</comment>
<feature type="transmembrane region" description="Helical" evidence="1">
    <location>
        <begin position="87"/>
        <end position="108"/>
    </location>
</feature>
<feature type="transmembrane region" description="Helical" evidence="1">
    <location>
        <begin position="7"/>
        <end position="29"/>
    </location>
</feature>
<name>A0ABQ5R8I4_9ACTN</name>
<protein>
    <submittedName>
        <fullName evidence="2">Uncharacterized protein</fullName>
    </submittedName>
</protein>